<dbReference type="GeneID" id="78126545"/>
<organism evidence="3 4">
    <name type="scientific">Bifidobacterium tibiigranuli</name>
    <dbReference type="NCBI Taxonomy" id="2172043"/>
    <lineage>
        <taxon>Bacteria</taxon>
        <taxon>Bacillati</taxon>
        <taxon>Actinomycetota</taxon>
        <taxon>Actinomycetes</taxon>
        <taxon>Bifidobacteriales</taxon>
        <taxon>Bifidobacteriaceae</taxon>
        <taxon>Bifidobacterium</taxon>
    </lineage>
</organism>
<dbReference type="AlphaFoldDB" id="A0A5N6RXX9"/>
<evidence type="ECO:0000256" key="1">
    <source>
        <dbReference type="SAM" id="MobiDB-lite"/>
    </source>
</evidence>
<dbReference type="Gene3D" id="3.40.30.10">
    <property type="entry name" value="Glutaredoxin"/>
    <property type="match status" value="1"/>
</dbReference>
<protein>
    <submittedName>
        <fullName evidence="3">Uncharacterized protein</fullName>
    </submittedName>
</protein>
<dbReference type="RefSeq" id="WP_152580151.1">
    <property type="nucleotide sequence ID" value="NZ_QDAG01000002.1"/>
</dbReference>
<dbReference type="Proteomes" id="UP000325415">
    <property type="component" value="Unassembled WGS sequence"/>
</dbReference>
<keyword evidence="2" id="KW-1133">Transmembrane helix</keyword>
<feature type="compositionally biased region" description="Basic residues" evidence="1">
    <location>
        <begin position="251"/>
        <end position="265"/>
    </location>
</feature>
<accession>A0A5N6RXX9</accession>
<feature type="region of interest" description="Disordered" evidence="1">
    <location>
        <begin position="227"/>
        <end position="285"/>
    </location>
</feature>
<dbReference type="EMBL" id="QDAG01000002">
    <property type="protein sequence ID" value="KAE8129669.1"/>
    <property type="molecule type" value="Genomic_DNA"/>
</dbReference>
<sequence length="285" mass="30951">MELGKDGFSQKERRQQTIIGVIASVLAVVLVAVIAFVIYRANHPTVVSEGSEYAQLQKVSDKPKNANVSGGFVASKSADPKKVPTVSVFFDPMCPSCGMVDRALSPTLTKLYNAGQANIELHPLAFLDRSSSDQYSTRAASSFAYVGEHDPEHLLAYMSALYDEKFQPSETNYQPVSDAKIAQQAIAAGVDSAVASQSVKGQYKGLGCEGHCVHDIAQGAAAFEPGNLRDAHDSHQRPLLGDERCLDRRPSTRFRRGHRSPRCRSRQQNSHALHRVGRQAGGVIC</sequence>
<proteinExistence type="predicted"/>
<dbReference type="OrthoDB" id="117402at2"/>
<reference evidence="3 4" key="1">
    <citation type="submission" date="2018-04" db="EMBL/GenBank/DDBJ databases">
        <authorList>
            <person name="Eckel V.P."/>
            <person name="Vogel R.F."/>
        </authorList>
    </citation>
    <scope>NUCLEOTIDE SEQUENCE [LARGE SCALE GENOMIC DNA]</scope>
    <source>
        <strain evidence="4">TMW 2.1764</strain>
    </source>
</reference>
<evidence type="ECO:0000313" key="4">
    <source>
        <dbReference type="Proteomes" id="UP000325415"/>
    </source>
</evidence>
<dbReference type="CDD" id="cd02972">
    <property type="entry name" value="DsbA_family"/>
    <property type="match status" value="1"/>
</dbReference>
<keyword evidence="4" id="KW-1185">Reference proteome</keyword>
<keyword evidence="2" id="KW-0472">Membrane</keyword>
<name>A0A5N6RXX9_9BIFI</name>
<feature type="transmembrane region" description="Helical" evidence="2">
    <location>
        <begin position="18"/>
        <end position="39"/>
    </location>
</feature>
<dbReference type="SUPFAM" id="SSF52833">
    <property type="entry name" value="Thioredoxin-like"/>
    <property type="match status" value="1"/>
</dbReference>
<dbReference type="InterPro" id="IPR036249">
    <property type="entry name" value="Thioredoxin-like_sf"/>
</dbReference>
<comment type="caution">
    <text evidence="3">The sequence shown here is derived from an EMBL/GenBank/DDBJ whole genome shotgun (WGS) entry which is preliminary data.</text>
</comment>
<evidence type="ECO:0000313" key="3">
    <source>
        <dbReference type="EMBL" id="KAE8129669.1"/>
    </source>
</evidence>
<keyword evidence="2" id="KW-0812">Transmembrane</keyword>
<evidence type="ECO:0000256" key="2">
    <source>
        <dbReference type="SAM" id="Phobius"/>
    </source>
</evidence>
<feature type="compositionally biased region" description="Basic and acidic residues" evidence="1">
    <location>
        <begin position="227"/>
        <end position="250"/>
    </location>
</feature>
<gene>
    <name evidence="3" type="ORF">DDE84_02410</name>
</gene>